<evidence type="ECO:0000313" key="2">
    <source>
        <dbReference type="EMBL" id="WYJ93508.1"/>
    </source>
</evidence>
<proteinExistence type="predicted"/>
<keyword evidence="3" id="KW-1185">Reference proteome</keyword>
<reference evidence="2" key="3">
    <citation type="submission" date="2024-03" db="EMBL/GenBank/DDBJ databases">
        <title>The Genome Sequence of Enterococcus sp. DIV0238c.</title>
        <authorList>
            <consortium name="The Broad Institute Genomics Platform"/>
            <consortium name="The Broad Institute Microbial Omics Core"/>
            <consortium name="The Broad Institute Genomic Center for Infectious Diseases"/>
            <person name="Earl A."/>
            <person name="Manson A."/>
            <person name="Gilmore M."/>
            <person name="Schwartman J."/>
            <person name="Shea T."/>
            <person name="Abouelleil A."/>
            <person name="Cao P."/>
            <person name="Chapman S."/>
            <person name="Cusick C."/>
            <person name="Young S."/>
            <person name="Neafsey D."/>
            <person name="Nusbaum C."/>
            <person name="Birren B."/>
        </authorList>
    </citation>
    <scope>NUCLEOTIDE SEQUENCE</scope>
    <source>
        <strain evidence="2">9D6_DIV0238</strain>
    </source>
</reference>
<dbReference type="EMBL" id="CP147246">
    <property type="protein sequence ID" value="WYJ93508.1"/>
    <property type="molecule type" value="Genomic_DNA"/>
</dbReference>
<gene>
    <name evidence="2" type="ORF">A5889_001006</name>
    <name evidence="1" type="ORF">A5889_002073</name>
</gene>
<protein>
    <submittedName>
        <fullName evidence="1">Uncharacterized protein</fullName>
    </submittedName>
</protein>
<organism evidence="1">
    <name type="scientific">Candidatus Enterococcus dunnyi</name>
    <dbReference type="NCBI Taxonomy" id="1834192"/>
    <lineage>
        <taxon>Bacteria</taxon>
        <taxon>Bacillati</taxon>
        <taxon>Bacillota</taxon>
        <taxon>Bacilli</taxon>
        <taxon>Lactobacillales</taxon>
        <taxon>Enterococcaceae</taxon>
        <taxon>Enterococcus</taxon>
    </lineage>
</organism>
<dbReference type="EMBL" id="NIBQ01000002">
    <property type="protein sequence ID" value="OUZ33360.1"/>
    <property type="molecule type" value="Genomic_DNA"/>
</dbReference>
<reference evidence="1" key="1">
    <citation type="submission" date="2017-05" db="EMBL/GenBank/DDBJ databases">
        <title>The Genome Sequence of Enterococcus sp. 9D6_DIV0238.</title>
        <authorList>
            <consortium name="The Broad Institute Genomics Platform"/>
            <consortium name="The Broad Institute Genomic Center for Infectious Diseases"/>
            <person name="Earl A."/>
            <person name="Manson A."/>
            <person name="Schwartman J."/>
            <person name="Gilmore M."/>
            <person name="Abouelleil A."/>
            <person name="Cao P."/>
            <person name="Chapman S."/>
            <person name="Cusick C."/>
            <person name="Shea T."/>
            <person name="Young S."/>
            <person name="Neafsey D."/>
            <person name="Nusbaum C."/>
            <person name="Birren B."/>
        </authorList>
    </citation>
    <scope>NUCLEOTIDE SEQUENCE [LARGE SCALE GENOMIC DNA]</scope>
    <source>
        <strain evidence="1">9D6_DIV0238</strain>
    </source>
</reference>
<name>A0A200J9L7_9ENTE</name>
<dbReference type="Proteomes" id="UP000196151">
    <property type="component" value="Chromosome"/>
</dbReference>
<reference evidence="2" key="2">
    <citation type="submission" date="2017-05" db="EMBL/GenBank/DDBJ databases">
        <authorList>
            <consortium name="The Broad Institute Genomics Platform"/>
            <consortium name="The Broad Institute Genomic Center for Infectious Diseases"/>
            <person name="Earl A."/>
            <person name="Manson A."/>
            <person name="Schwartman J."/>
            <person name="Gilmore M."/>
            <person name="Abouelleil A."/>
            <person name="Cao P."/>
            <person name="Chapman S."/>
            <person name="Cusick C."/>
            <person name="Shea T."/>
            <person name="Young S."/>
            <person name="Neafsey D."/>
            <person name="Nusbaum C."/>
            <person name="Birren B."/>
        </authorList>
    </citation>
    <scope>NUCLEOTIDE SEQUENCE</scope>
    <source>
        <strain evidence="2">9D6_DIV0238</strain>
    </source>
</reference>
<evidence type="ECO:0000313" key="1">
    <source>
        <dbReference type="EMBL" id="OUZ33360.1"/>
    </source>
</evidence>
<sequence length="48" mass="5592">MKIVLQIFENFGLFPKELLFSCRLFGLREWRKTDVSFGSLSLLIVNKG</sequence>
<dbReference type="AlphaFoldDB" id="A0A200J9L7"/>
<evidence type="ECO:0000313" key="3">
    <source>
        <dbReference type="Proteomes" id="UP000196151"/>
    </source>
</evidence>
<accession>A0A200J9L7</accession>